<keyword evidence="6 9" id="KW-0812">Transmembrane</keyword>
<keyword evidence="11" id="KW-1185">Reference proteome</keyword>
<evidence type="ECO:0000256" key="4">
    <source>
        <dbReference type="ARBA" id="ARBA00022475"/>
    </source>
</evidence>
<dbReference type="RefSeq" id="WP_020581979.1">
    <property type="nucleotide sequence ID" value="NZ_JOJP01000001.1"/>
</dbReference>
<dbReference type="Proteomes" id="UP000027997">
    <property type="component" value="Unassembled WGS sequence"/>
</dbReference>
<keyword evidence="3" id="KW-0813">Transport</keyword>
<evidence type="ECO:0000256" key="6">
    <source>
        <dbReference type="ARBA" id="ARBA00022692"/>
    </source>
</evidence>
<feature type="transmembrane region" description="Helical" evidence="9">
    <location>
        <begin position="55"/>
        <end position="76"/>
    </location>
</feature>
<evidence type="ECO:0000313" key="11">
    <source>
        <dbReference type="Proteomes" id="UP000027997"/>
    </source>
</evidence>
<dbReference type="CDD" id="cd06579">
    <property type="entry name" value="TM_PBP1_transp_AraH_like"/>
    <property type="match status" value="1"/>
</dbReference>
<name>A0A081K610_9GAMM</name>
<keyword evidence="8 9" id="KW-0472">Membrane</keyword>
<feature type="transmembrane region" description="Helical" evidence="9">
    <location>
        <begin position="83"/>
        <end position="100"/>
    </location>
</feature>
<feature type="transmembrane region" description="Helical" evidence="9">
    <location>
        <begin position="120"/>
        <end position="141"/>
    </location>
</feature>
<gene>
    <name evidence="10" type="ORF">GV64_01475</name>
</gene>
<evidence type="ECO:0000256" key="2">
    <source>
        <dbReference type="ARBA" id="ARBA00007942"/>
    </source>
</evidence>
<dbReference type="Pfam" id="PF02653">
    <property type="entry name" value="BPD_transp_2"/>
    <property type="match status" value="1"/>
</dbReference>
<comment type="caution">
    <text evidence="10">The sequence shown here is derived from an EMBL/GenBank/DDBJ whole genome shotgun (WGS) entry which is preliminary data.</text>
</comment>
<dbReference type="GO" id="GO:0022857">
    <property type="term" value="F:transmembrane transporter activity"/>
    <property type="evidence" value="ECO:0007669"/>
    <property type="project" value="InterPro"/>
</dbReference>
<keyword evidence="5" id="KW-0997">Cell inner membrane</keyword>
<accession>A0A081K610</accession>
<feature type="transmembrane region" description="Helical" evidence="9">
    <location>
        <begin position="238"/>
        <end position="259"/>
    </location>
</feature>
<organism evidence="10 11">
    <name type="scientific">Endozoicomonas elysicola</name>
    <dbReference type="NCBI Taxonomy" id="305900"/>
    <lineage>
        <taxon>Bacteria</taxon>
        <taxon>Pseudomonadati</taxon>
        <taxon>Pseudomonadota</taxon>
        <taxon>Gammaproteobacteria</taxon>
        <taxon>Oceanospirillales</taxon>
        <taxon>Endozoicomonadaceae</taxon>
        <taxon>Endozoicomonas</taxon>
    </lineage>
</organism>
<comment type="subcellular location">
    <subcellularLocation>
        <location evidence="1">Cell inner membrane</location>
        <topology evidence="1">Multi-pass membrane protein</topology>
    </subcellularLocation>
</comment>
<protein>
    <submittedName>
        <fullName evidence="10">Sugar ABC transporter permease</fullName>
    </submittedName>
</protein>
<evidence type="ECO:0000256" key="1">
    <source>
        <dbReference type="ARBA" id="ARBA00004429"/>
    </source>
</evidence>
<reference evidence="10 11" key="1">
    <citation type="submission" date="2014-06" db="EMBL/GenBank/DDBJ databases">
        <title>Whole Genome Sequences of Three Symbiotic Endozoicomonas Bacteria.</title>
        <authorList>
            <person name="Neave M.J."/>
            <person name="Apprill A."/>
            <person name="Voolstra C.R."/>
        </authorList>
    </citation>
    <scope>NUCLEOTIDE SEQUENCE [LARGE SCALE GENOMIC DNA]</scope>
    <source>
        <strain evidence="10 11">DSM 22380</strain>
    </source>
</reference>
<dbReference type="PANTHER" id="PTHR32196:SF21">
    <property type="entry name" value="ABC TRANSPORTER PERMEASE PROTEIN YPHD-RELATED"/>
    <property type="match status" value="1"/>
</dbReference>
<keyword evidence="7 9" id="KW-1133">Transmembrane helix</keyword>
<evidence type="ECO:0000256" key="9">
    <source>
        <dbReference type="SAM" id="Phobius"/>
    </source>
</evidence>
<feature type="transmembrane region" description="Helical" evidence="9">
    <location>
        <begin position="186"/>
        <end position="207"/>
    </location>
</feature>
<evidence type="ECO:0000256" key="3">
    <source>
        <dbReference type="ARBA" id="ARBA00022448"/>
    </source>
</evidence>
<dbReference type="PANTHER" id="PTHR32196">
    <property type="entry name" value="ABC TRANSPORTER PERMEASE PROTEIN YPHD-RELATED-RELATED"/>
    <property type="match status" value="1"/>
</dbReference>
<evidence type="ECO:0000256" key="7">
    <source>
        <dbReference type="ARBA" id="ARBA00022989"/>
    </source>
</evidence>
<evidence type="ECO:0000256" key="5">
    <source>
        <dbReference type="ARBA" id="ARBA00022519"/>
    </source>
</evidence>
<dbReference type="InterPro" id="IPR001851">
    <property type="entry name" value="ABC_transp_permease"/>
</dbReference>
<evidence type="ECO:0000313" key="10">
    <source>
        <dbReference type="EMBL" id="KEI69586.1"/>
    </source>
</evidence>
<dbReference type="EMBL" id="JOJP01000001">
    <property type="protein sequence ID" value="KEI69586.1"/>
    <property type="molecule type" value="Genomic_DNA"/>
</dbReference>
<dbReference type="AlphaFoldDB" id="A0A081K610"/>
<dbReference type="eggNOG" id="COG1172">
    <property type="taxonomic scope" value="Bacteria"/>
</dbReference>
<feature type="transmembrane region" description="Helical" evidence="9">
    <location>
        <begin position="316"/>
        <end position="333"/>
    </location>
</feature>
<proteinExistence type="inferred from homology"/>
<evidence type="ECO:0000256" key="8">
    <source>
        <dbReference type="ARBA" id="ARBA00023136"/>
    </source>
</evidence>
<feature type="transmembrane region" description="Helical" evidence="9">
    <location>
        <begin position="29"/>
        <end position="49"/>
    </location>
</feature>
<comment type="similarity">
    <text evidence="2">Belongs to the binding-protein-dependent transport system permease family. AraH/RbsC subfamily.</text>
</comment>
<sequence length="342" mass="35742">MSNPALSTGGQHLSTDEKKVLIKSIISKYGIYFVFLGLVLFMSIMHPAFLTVNNILNIIRQVTSIGLIALGVTIIIITRGIDLSSGSVLALVSVIAASLAQNPDWGARMYPALPMLPVVVPIVVGLAIGALCGGINGFFVAKTGIPPFIATLGMMIVARGAAMIYSDGRPVSSLTPEYNFIGQGEILGIPFPVILFAIMAVLCYILLNHTRFGKYVYAIGGNEQAAHVSGINVGKYKILVYILGGVMSALAALVLSARISSGQPGLGNMFELDAIAAATIGGVSHSGGIGTIQGTVVGALIIGVLNNGLDLLNVSAYWQMVIKGVIIVAAVVFDMRKNARKS</sequence>
<feature type="transmembrane region" description="Helical" evidence="9">
    <location>
        <begin position="148"/>
        <end position="166"/>
    </location>
</feature>
<dbReference type="STRING" id="305900.GV64_01475"/>
<keyword evidence="4" id="KW-1003">Cell membrane</keyword>
<dbReference type="GO" id="GO:0005886">
    <property type="term" value="C:plasma membrane"/>
    <property type="evidence" value="ECO:0007669"/>
    <property type="project" value="UniProtKB-SubCell"/>
</dbReference>